<organism evidence="2 3">
    <name type="scientific">Hexamita inflata</name>
    <dbReference type="NCBI Taxonomy" id="28002"/>
    <lineage>
        <taxon>Eukaryota</taxon>
        <taxon>Metamonada</taxon>
        <taxon>Diplomonadida</taxon>
        <taxon>Hexamitidae</taxon>
        <taxon>Hexamitinae</taxon>
        <taxon>Hexamita</taxon>
    </lineage>
</organism>
<proteinExistence type="predicted"/>
<gene>
    <name evidence="2" type="ORF">HINF_LOCUS44259</name>
</gene>
<protein>
    <submittedName>
        <fullName evidence="2">Hypothetical_protein</fullName>
    </submittedName>
</protein>
<sequence>MNIEALKIIKELQNLLRNEQSLYDALKQLKIAIEQDSRECTENVICLLTDFRQNISQISVGDAMEVIAQITEEYLSLLLIVRVHAPLKRIQLKSPVQSMFTSAVSDSLSSSTQPDNLQRAYELIAKQQKQLDFTSTYFEQQLQNLRIEFRSEQEMQMQLLSSTSKQPKSNNDRALIILLSSNYKLKQNLFHSQIQRLNSVKRIRESENEIQKQTKELRIYAQELKELVQKVKTKLQNDEQEEEERQIQSILNEQNILDAEKIQKEEKIVQLQKEEEQEIKYNQITEQIKYILENMKEQELKLQKLQEEEQQELKQQEEQIKQEQNAIKLKYEEEEQKQNEITTEIKLIREWIEKQNYQNNNTQTQLETLTKRINETKENQTNNINEQTLKINSEIETLQKANKKINNNGKILQEWIEEIQKEIKQLKKTKETTQENSLEQNAQKEQIDSLTNISKQNQNELQSIITKIDQITTKINEQNNQQTEQAKYEKNMSETKSQPVHNECDIKIIEIEKQVNSINEQLQIVKMMLNGHTDQIQQLCKTVELLDDKIE</sequence>
<dbReference type="Proteomes" id="UP001642409">
    <property type="component" value="Unassembled WGS sequence"/>
</dbReference>
<reference evidence="2 3" key="1">
    <citation type="submission" date="2024-07" db="EMBL/GenBank/DDBJ databases">
        <authorList>
            <person name="Akdeniz Z."/>
        </authorList>
    </citation>
    <scope>NUCLEOTIDE SEQUENCE [LARGE SCALE GENOMIC DNA]</scope>
</reference>
<evidence type="ECO:0000313" key="2">
    <source>
        <dbReference type="EMBL" id="CAL6051208.1"/>
    </source>
</evidence>
<evidence type="ECO:0000256" key="1">
    <source>
        <dbReference type="SAM" id="Coils"/>
    </source>
</evidence>
<dbReference type="EMBL" id="CAXDID020000187">
    <property type="protein sequence ID" value="CAL6051208.1"/>
    <property type="molecule type" value="Genomic_DNA"/>
</dbReference>
<feature type="coiled-coil region" evidence="1">
    <location>
        <begin position="203"/>
        <end position="481"/>
    </location>
</feature>
<keyword evidence="3" id="KW-1185">Reference proteome</keyword>
<comment type="caution">
    <text evidence="2">The sequence shown here is derived from an EMBL/GenBank/DDBJ whole genome shotgun (WGS) entry which is preliminary data.</text>
</comment>
<keyword evidence="1" id="KW-0175">Coiled coil</keyword>
<evidence type="ECO:0000313" key="3">
    <source>
        <dbReference type="Proteomes" id="UP001642409"/>
    </source>
</evidence>
<accession>A0ABP1K161</accession>
<name>A0ABP1K161_9EUKA</name>